<evidence type="ECO:0000259" key="2">
    <source>
        <dbReference type="Pfam" id="PF02517"/>
    </source>
</evidence>
<feature type="domain" description="CAAX prenyl protease 2/Lysostaphin resistance protein A-like" evidence="2">
    <location>
        <begin position="132"/>
        <end position="223"/>
    </location>
</feature>
<dbReference type="AlphaFoldDB" id="A0A7Y9XWV5"/>
<dbReference type="EMBL" id="JACBZF010000004">
    <property type="protein sequence ID" value="NYH96086.1"/>
    <property type="molecule type" value="Genomic_DNA"/>
</dbReference>
<keyword evidence="1" id="KW-0812">Transmembrane</keyword>
<evidence type="ECO:0000313" key="3">
    <source>
        <dbReference type="EMBL" id="NYH96086.1"/>
    </source>
</evidence>
<keyword evidence="1" id="KW-1133">Transmembrane helix</keyword>
<evidence type="ECO:0000313" key="4">
    <source>
        <dbReference type="Proteomes" id="UP000522081"/>
    </source>
</evidence>
<gene>
    <name evidence="3" type="ORF">FHS75_002418</name>
</gene>
<dbReference type="PANTHER" id="PTHR39430:SF1">
    <property type="entry name" value="PROTEASE"/>
    <property type="match status" value="1"/>
</dbReference>
<evidence type="ECO:0000256" key="1">
    <source>
        <dbReference type="SAM" id="Phobius"/>
    </source>
</evidence>
<dbReference type="PANTHER" id="PTHR39430">
    <property type="entry name" value="MEMBRANE-ASSOCIATED PROTEASE-RELATED"/>
    <property type="match status" value="1"/>
</dbReference>
<comment type="caution">
    <text evidence="3">The sequence shown here is derived from an EMBL/GenBank/DDBJ whole genome shotgun (WGS) entry which is preliminary data.</text>
</comment>
<feature type="transmembrane region" description="Helical" evidence="1">
    <location>
        <begin position="56"/>
        <end position="81"/>
    </location>
</feature>
<dbReference type="GO" id="GO:0004175">
    <property type="term" value="F:endopeptidase activity"/>
    <property type="evidence" value="ECO:0007669"/>
    <property type="project" value="UniProtKB-ARBA"/>
</dbReference>
<protein>
    <recommendedName>
        <fullName evidence="2">CAAX prenyl protease 2/Lysostaphin resistance protein A-like domain-containing protein</fullName>
    </recommendedName>
</protein>
<dbReference type="InterPro" id="IPR003675">
    <property type="entry name" value="Rce1/LyrA-like_dom"/>
</dbReference>
<feature type="transmembrane region" description="Helical" evidence="1">
    <location>
        <begin position="128"/>
        <end position="146"/>
    </location>
</feature>
<feature type="transmembrane region" description="Helical" evidence="1">
    <location>
        <begin position="26"/>
        <end position="50"/>
    </location>
</feature>
<sequence length="295" mass="29804">MADTAETVPGEAPVGPESGSLAIRRWISIPLGLAATWGWIKGAPYAFAYVPVEGEFAAAAVFYLLLFFPLALLALGLGWLCRVRVLRAGDAPVGWSAAGFAIGVAGLLLAFALSWLNGRVVTGPAGGAGIAALLGGLGVIVVQAGAEEVLVRGWLQRVLGKLVTPFAGILLAAFLFAVLHLVSGPVHWQSFVNIVLAGVLFGSLADRSGGLAAPVGAHVAWNATEDLGLGLVPNPGSGPFGSVADFELAGAVLWGGGGEGLNTSIGTTLVLVALIVPLFALPRPGGVRDPQAAPA</sequence>
<reference evidence="3 4" key="1">
    <citation type="submission" date="2020-07" db="EMBL/GenBank/DDBJ databases">
        <title>Genomic Encyclopedia of Type Strains, Phase IV (KMG-IV): sequencing the most valuable type-strain genomes for metagenomic binning, comparative biology and taxonomic classification.</title>
        <authorList>
            <person name="Goeker M."/>
        </authorList>
    </citation>
    <scope>NUCLEOTIDE SEQUENCE [LARGE SCALE GENOMIC DNA]</scope>
    <source>
        <strain evidence="3 4">DSM 29043</strain>
    </source>
</reference>
<organism evidence="3 4">
    <name type="scientific">Novosphingobium marinum</name>
    <dbReference type="NCBI Taxonomy" id="1514948"/>
    <lineage>
        <taxon>Bacteria</taxon>
        <taxon>Pseudomonadati</taxon>
        <taxon>Pseudomonadota</taxon>
        <taxon>Alphaproteobacteria</taxon>
        <taxon>Sphingomonadales</taxon>
        <taxon>Sphingomonadaceae</taxon>
        <taxon>Novosphingobium</taxon>
    </lineage>
</organism>
<accession>A0A7Y9XWV5</accession>
<keyword evidence="1" id="KW-0472">Membrane</keyword>
<name>A0A7Y9XWV5_9SPHN</name>
<dbReference type="Pfam" id="PF02517">
    <property type="entry name" value="Rce1-like"/>
    <property type="match status" value="1"/>
</dbReference>
<feature type="transmembrane region" description="Helical" evidence="1">
    <location>
        <begin position="93"/>
        <end position="116"/>
    </location>
</feature>
<dbReference type="Proteomes" id="UP000522081">
    <property type="component" value="Unassembled WGS sequence"/>
</dbReference>
<keyword evidence="4" id="KW-1185">Reference proteome</keyword>
<proteinExistence type="predicted"/>
<dbReference type="GO" id="GO:0080120">
    <property type="term" value="P:CAAX-box protein maturation"/>
    <property type="evidence" value="ECO:0007669"/>
    <property type="project" value="UniProtKB-ARBA"/>
</dbReference>
<dbReference type="RefSeq" id="WP_179407933.1">
    <property type="nucleotide sequence ID" value="NZ_BMGF01000004.1"/>
</dbReference>
<feature type="transmembrane region" description="Helical" evidence="1">
    <location>
        <begin position="158"/>
        <end position="182"/>
    </location>
</feature>